<dbReference type="Proteomes" id="UP000324222">
    <property type="component" value="Unassembled WGS sequence"/>
</dbReference>
<evidence type="ECO:0000313" key="2">
    <source>
        <dbReference type="EMBL" id="MPC56092.1"/>
    </source>
</evidence>
<protein>
    <submittedName>
        <fullName evidence="2">Uncharacterized protein</fullName>
    </submittedName>
</protein>
<keyword evidence="3" id="KW-1185">Reference proteome</keyword>
<feature type="transmembrane region" description="Helical" evidence="1">
    <location>
        <begin position="12"/>
        <end position="33"/>
    </location>
</feature>
<sequence>MEVDKTRLAFSLFMFVSGKVVVVVVVVVGWLGLRCAHISIARAGNRSMGKVESPPQPARHRRSVTLGNLRAERKVCRPCALLWHRPYFAVSLCLNAN</sequence>
<evidence type="ECO:0000313" key="3">
    <source>
        <dbReference type="Proteomes" id="UP000324222"/>
    </source>
</evidence>
<proteinExistence type="predicted"/>
<comment type="caution">
    <text evidence="2">The sequence shown here is derived from an EMBL/GenBank/DDBJ whole genome shotgun (WGS) entry which is preliminary data.</text>
</comment>
<keyword evidence="1" id="KW-0472">Membrane</keyword>
<name>A0A5B7GB11_PORTR</name>
<accession>A0A5B7GB11</accession>
<organism evidence="2 3">
    <name type="scientific">Portunus trituberculatus</name>
    <name type="common">Swimming crab</name>
    <name type="synonym">Neptunus trituberculatus</name>
    <dbReference type="NCBI Taxonomy" id="210409"/>
    <lineage>
        <taxon>Eukaryota</taxon>
        <taxon>Metazoa</taxon>
        <taxon>Ecdysozoa</taxon>
        <taxon>Arthropoda</taxon>
        <taxon>Crustacea</taxon>
        <taxon>Multicrustacea</taxon>
        <taxon>Malacostraca</taxon>
        <taxon>Eumalacostraca</taxon>
        <taxon>Eucarida</taxon>
        <taxon>Decapoda</taxon>
        <taxon>Pleocyemata</taxon>
        <taxon>Brachyura</taxon>
        <taxon>Eubrachyura</taxon>
        <taxon>Portunoidea</taxon>
        <taxon>Portunidae</taxon>
        <taxon>Portuninae</taxon>
        <taxon>Portunus</taxon>
    </lineage>
</organism>
<dbReference type="AlphaFoldDB" id="A0A5B7GB11"/>
<keyword evidence="1" id="KW-1133">Transmembrane helix</keyword>
<gene>
    <name evidence="2" type="ORF">E2C01_050044</name>
</gene>
<keyword evidence="1" id="KW-0812">Transmembrane</keyword>
<evidence type="ECO:0000256" key="1">
    <source>
        <dbReference type="SAM" id="Phobius"/>
    </source>
</evidence>
<reference evidence="2 3" key="1">
    <citation type="submission" date="2019-05" db="EMBL/GenBank/DDBJ databases">
        <title>Another draft genome of Portunus trituberculatus and its Hox gene families provides insights of decapod evolution.</title>
        <authorList>
            <person name="Jeong J.-H."/>
            <person name="Song I."/>
            <person name="Kim S."/>
            <person name="Choi T."/>
            <person name="Kim D."/>
            <person name="Ryu S."/>
            <person name="Kim W."/>
        </authorList>
    </citation>
    <scope>NUCLEOTIDE SEQUENCE [LARGE SCALE GENOMIC DNA]</scope>
    <source>
        <tissue evidence="2">Muscle</tissue>
    </source>
</reference>
<dbReference type="EMBL" id="VSRR010013686">
    <property type="protein sequence ID" value="MPC56092.1"/>
    <property type="molecule type" value="Genomic_DNA"/>
</dbReference>